<sequence>MTPRHVRALRGAAAAWTATIIAATSHTLAGGGAPSPVLIAVLGVLASPVAIALVGRRLSAWRVGTAVVVSQGLFHTAFAMTAGVDTTGLRGHVHDVQLVGGTPAAGILPDGGMLVGHLIAAAATLFALYHGERMLRALGRGIRSLIRRAGVPVLVAAPFVRSAPAVAALHRPAGVVLSDVSRRGPPSFVLAAS</sequence>
<dbReference type="RefSeq" id="WP_191763240.1">
    <property type="nucleotide sequence ID" value="NZ_JACSPM010000001.1"/>
</dbReference>
<proteinExistence type="predicted"/>
<accession>A0ABR8WYB6</accession>
<organism evidence="2 3">
    <name type="scientific">Microbacterium gallinarum</name>
    <dbReference type="NCBI Taxonomy" id="2762209"/>
    <lineage>
        <taxon>Bacteria</taxon>
        <taxon>Bacillati</taxon>
        <taxon>Actinomycetota</taxon>
        <taxon>Actinomycetes</taxon>
        <taxon>Micrococcales</taxon>
        <taxon>Microbacteriaceae</taxon>
        <taxon>Microbacterium</taxon>
    </lineage>
</organism>
<dbReference type="Proteomes" id="UP000602532">
    <property type="component" value="Unassembled WGS sequence"/>
</dbReference>
<keyword evidence="1" id="KW-1133">Transmembrane helix</keyword>
<keyword evidence="1" id="KW-0812">Transmembrane</keyword>
<gene>
    <name evidence="2" type="ORF">H9622_00575</name>
</gene>
<evidence type="ECO:0000313" key="3">
    <source>
        <dbReference type="Proteomes" id="UP000602532"/>
    </source>
</evidence>
<evidence type="ECO:0000313" key="2">
    <source>
        <dbReference type="EMBL" id="MBD8022081.1"/>
    </source>
</evidence>
<feature type="transmembrane region" description="Helical" evidence="1">
    <location>
        <begin position="104"/>
        <end position="128"/>
    </location>
</feature>
<dbReference type="EMBL" id="JACSPM010000001">
    <property type="protein sequence ID" value="MBD8022081.1"/>
    <property type="molecule type" value="Genomic_DNA"/>
</dbReference>
<keyword evidence="1" id="KW-0472">Membrane</keyword>
<feature type="transmembrane region" description="Helical" evidence="1">
    <location>
        <begin position="66"/>
        <end position="84"/>
    </location>
</feature>
<name>A0ABR8WYB6_9MICO</name>
<reference evidence="2 3" key="1">
    <citation type="submission" date="2020-08" db="EMBL/GenBank/DDBJ databases">
        <title>A Genomic Blueprint of the Chicken Gut Microbiome.</title>
        <authorList>
            <person name="Gilroy R."/>
            <person name="Ravi A."/>
            <person name="Getino M."/>
            <person name="Pursley I."/>
            <person name="Horton D.L."/>
            <person name="Alikhan N.-F."/>
            <person name="Baker D."/>
            <person name="Gharbi K."/>
            <person name="Hall N."/>
            <person name="Watson M."/>
            <person name="Adriaenssens E.M."/>
            <person name="Foster-Nyarko E."/>
            <person name="Jarju S."/>
            <person name="Secka A."/>
            <person name="Antonio M."/>
            <person name="Oren A."/>
            <person name="Chaudhuri R."/>
            <person name="La Ragione R.M."/>
            <person name="Hildebrand F."/>
            <person name="Pallen M.J."/>
        </authorList>
    </citation>
    <scope>NUCLEOTIDE SEQUENCE [LARGE SCALE GENOMIC DNA]</scope>
    <source>
        <strain evidence="2 3">Sa1CUA4</strain>
    </source>
</reference>
<comment type="caution">
    <text evidence="2">The sequence shown here is derived from an EMBL/GenBank/DDBJ whole genome shotgun (WGS) entry which is preliminary data.</text>
</comment>
<evidence type="ECO:0000256" key="1">
    <source>
        <dbReference type="SAM" id="Phobius"/>
    </source>
</evidence>
<protein>
    <recommendedName>
        <fullName evidence="4">Integral membrane protein</fullName>
    </recommendedName>
</protein>
<keyword evidence="3" id="KW-1185">Reference proteome</keyword>
<feature type="transmembrane region" description="Helical" evidence="1">
    <location>
        <begin position="37"/>
        <end position="54"/>
    </location>
</feature>
<evidence type="ECO:0008006" key="4">
    <source>
        <dbReference type="Google" id="ProtNLM"/>
    </source>
</evidence>